<keyword evidence="2" id="KW-0472">Membrane</keyword>
<feature type="transmembrane region" description="Helical" evidence="2">
    <location>
        <begin position="221"/>
        <end position="239"/>
    </location>
</feature>
<keyword evidence="2" id="KW-1133">Transmembrane helix</keyword>
<feature type="domain" description="DUF6533" evidence="3">
    <location>
        <begin position="21"/>
        <end position="59"/>
    </location>
</feature>
<accession>A0A0W0ETV2</accession>
<evidence type="ECO:0000256" key="1">
    <source>
        <dbReference type="SAM" id="MobiDB-lite"/>
    </source>
</evidence>
<dbReference type="Proteomes" id="UP000054988">
    <property type="component" value="Unassembled WGS sequence"/>
</dbReference>
<evidence type="ECO:0000313" key="5">
    <source>
        <dbReference type="Proteomes" id="UP000054988"/>
    </source>
</evidence>
<feature type="compositionally biased region" description="Polar residues" evidence="1">
    <location>
        <begin position="254"/>
        <end position="266"/>
    </location>
</feature>
<dbReference type="Pfam" id="PF20151">
    <property type="entry name" value="DUF6533"/>
    <property type="match status" value="1"/>
</dbReference>
<reference evidence="4 5" key="1">
    <citation type="submission" date="2015-12" db="EMBL/GenBank/DDBJ databases">
        <title>Draft genome sequence of Moniliophthora roreri, the causal agent of frosty pod rot of cacao.</title>
        <authorList>
            <person name="Aime M.C."/>
            <person name="Diaz-Valderrama J.R."/>
            <person name="Kijpornyongpan T."/>
            <person name="Phillips-Mora W."/>
        </authorList>
    </citation>
    <scope>NUCLEOTIDE SEQUENCE [LARGE SCALE GENOMIC DNA]</scope>
    <source>
        <strain evidence="4 5">MCA 2952</strain>
    </source>
</reference>
<dbReference type="AlphaFoldDB" id="A0A0W0ETV2"/>
<keyword evidence="2" id="KW-0812">Transmembrane</keyword>
<feature type="region of interest" description="Disordered" evidence="1">
    <location>
        <begin position="254"/>
        <end position="274"/>
    </location>
</feature>
<feature type="transmembrane region" description="Helical" evidence="2">
    <location>
        <begin position="125"/>
        <end position="145"/>
    </location>
</feature>
<comment type="caution">
    <text evidence="4">The sequence shown here is derived from an EMBL/GenBank/DDBJ whole genome shotgun (WGS) entry which is preliminary data.</text>
</comment>
<evidence type="ECO:0000313" key="4">
    <source>
        <dbReference type="EMBL" id="KTB27536.1"/>
    </source>
</evidence>
<feature type="compositionally biased region" description="Polar residues" evidence="1">
    <location>
        <begin position="305"/>
        <end position="320"/>
    </location>
</feature>
<evidence type="ECO:0000256" key="2">
    <source>
        <dbReference type="SAM" id="Phobius"/>
    </source>
</evidence>
<feature type="compositionally biased region" description="Low complexity" evidence="1">
    <location>
        <begin position="321"/>
        <end position="338"/>
    </location>
</feature>
<name>A0A0W0ETV2_MONRR</name>
<feature type="region of interest" description="Disordered" evidence="1">
    <location>
        <begin position="305"/>
        <end position="353"/>
    </location>
</feature>
<proteinExistence type="predicted"/>
<protein>
    <recommendedName>
        <fullName evidence="3">DUF6533 domain-containing protein</fullName>
    </recommendedName>
</protein>
<gene>
    <name evidence="4" type="ORF">WG66_19885</name>
</gene>
<dbReference type="EMBL" id="LATX01002537">
    <property type="protein sequence ID" value="KTB27536.1"/>
    <property type="molecule type" value="Genomic_DNA"/>
</dbReference>
<organism evidence="4 5">
    <name type="scientific">Moniliophthora roreri</name>
    <name type="common">Frosty pod rot fungus</name>
    <name type="synonym">Monilia roreri</name>
    <dbReference type="NCBI Taxonomy" id="221103"/>
    <lineage>
        <taxon>Eukaryota</taxon>
        <taxon>Fungi</taxon>
        <taxon>Dikarya</taxon>
        <taxon>Basidiomycota</taxon>
        <taxon>Agaricomycotina</taxon>
        <taxon>Agaricomycetes</taxon>
        <taxon>Agaricomycetidae</taxon>
        <taxon>Agaricales</taxon>
        <taxon>Marasmiineae</taxon>
        <taxon>Marasmiaceae</taxon>
        <taxon>Moniliophthora</taxon>
    </lineage>
</organism>
<evidence type="ECO:0000259" key="3">
    <source>
        <dbReference type="Pfam" id="PF20151"/>
    </source>
</evidence>
<feature type="transmembrane region" description="Helical" evidence="2">
    <location>
        <begin position="184"/>
        <end position="209"/>
    </location>
</feature>
<dbReference type="eggNOG" id="ENOG502SNJ0">
    <property type="taxonomic scope" value="Eukaryota"/>
</dbReference>
<sequence>MASKAAKDAATHYLQFDIQWSSIALLFYDYALTFPMEVKYMWGTKPRLSTALYILCRYALVANVLYLLAIAKKLGSRVRILYCDTWYKIIGALSVFGRGAVIGRDAPSFLTFSARTYAIFGRNRWILAYLSLLGLACVALDIMHVPGLRCVGSSSIPIGRKLIYSATEQAFRVNGAWRTQKGGFLYMIFEQGILYFSVISLFTTAAVVLNYRAPAGFFQRLLNALTLPLSGLLTARFLLHLRKWEYKQKNLGISSQGSPNSGTATMGSFRAAPGRGQSTVLSTIIEDFGEDPVAIASSSKGAGLTNMKQRSEVAQTYEDTSSATGSGPSSSSHDLGSSVKEGKKPVINVGSVV</sequence>
<dbReference type="InterPro" id="IPR045340">
    <property type="entry name" value="DUF6533"/>
</dbReference>
<feature type="transmembrane region" description="Helical" evidence="2">
    <location>
        <begin position="12"/>
        <end position="31"/>
    </location>
</feature>
<feature type="transmembrane region" description="Helical" evidence="2">
    <location>
        <begin position="51"/>
        <end position="71"/>
    </location>
</feature>